<dbReference type="Proteomes" id="UP000198430">
    <property type="component" value="Unassembled WGS sequence"/>
</dbReference>
<keyword evidence="3" id="KW-1185">Reference proteome</keyword>
<evidence type="ECO:0000313" key="2">
    <source>
        <dbReference type="EMBL" id="GAX04068.1"/>
    </source>
</evidence>
<comment type="caution">
    <text evidence="2">The sequence shown here is derived from an EMBL/GenBank/DDBJ whole genome shotgun (WGS) entry which is preliminary data.</text>
</comment>
<dbReference type="EMBL" id="BCMH01000012">
    <property type="protein sequence ID" value="GAX04068.1"/>
    <property type="molecule type" value="Genomic_DNA"/>
</dbReference>
<reference evidence="2 3" key="1">
    <citation type="submission" date="2015-11" db="EMBL/GenBank/DDBJ databases">
        <title>Draft genome sequences of new species of the genus Lactobacillus isolated from orchardgrass silage.</title>
        <authorList>
            <person name="Tohno M."/>
            <person name="Tanizawa Y."/>
            <person name="Arita M."/>
        </authorList>
    </citation>
    <scope>NUCLEOTIDE SEQUENCE [LARGE SCALE GENOMIC DNA]</scope>
    <source>
        <strain evidence="2 3">IWT140</strain>
    </source>
</reference>
<evidence type="ECO:0000256" key="1">
    <source>
        <dbReference type="SAM" id="MobiDB-lite"/>
    </source>
</evidence>
<protein>
    <recommendedName>
        <fullName evidence="4">Phage protein</fullName>
    </recommendedName>
</protein>
<dbReference type="AlphaFoldDB" id="A0A1Z5IR21"/>
<sequence>MTETATKEQAKATKATPKEEVEPQEWEGSYTDLSNIQRSFKITESDGTTIDVKVKWPGKQTAENIEAMTMAVVDGVQRLTPGDFHKALFQVFGKPVVNGKTSKAVINADFFEQHEDKTYDYLMEKTDSFLSRTPDTDK</sequence>
<organism evidence="2 3">
    <name type="scientific">Secundilactobacillus pentosiphilus</name>
    <dbReference type="NCBI Taxonomy" id="1714682"/>
    <lineage>
        <taxon>Bacteria</taxon>
        <taxon>Bacillati</taxon>
        <taxon>Bacillota</taxon>
        <taxon>Bacilli</taxon>
        <taxon>Lactobacillales</taxon>
        <taxon>Lactobacillaceae</taxon>
        <taxon>Secundilactobacillus</taxon>
    </lineage>
</organism>
<dbReference type="RefSeq" id="WP_089089028.1">
    <property type="nucleotide sequence ID" value="NZ_BCMH01000012.1"/>
</dbReference>
<feature type="region of interest" description="Disordered" evidence="1">
    <location>
        <begin position="1"/>
        <end position="29"/>
    </location>
</feature>
<feature type="compositionally biased region" description="Basic and acidic residues" evidence="1">
    <location>
        <begin position="1"/>
        <end position="21"/>
    </location>
</feature>
<accession>A0A1Z5IR21</accession>
<evidence type="ECO:0008006" key="4">
    <source>
        <dbReference type="Google" id="ProtNLM"/>
    </source>
</evidence>
<proteinExistence type="predicted"/>
<name>A0A1Z5IR21_9LACO</name>
<evidence type="ECO:0000313" key="3">
    <source>
        <dbReference type="Proteomes" id="UP000198430"/>
    </source>
</evidence>
<gene>
    <name evidence="2" type="ORF">IWT140_01705</name>
</gene>